<dbReference type="GO" id="GO:0008270">
    <property type="term" value="F:zinc ion binding"/>
    <property type="evidence" value="ECO:0007669"/>
    <property type="project" value="InterPro"/>
</dbReference>
<keyword evidence="9" id="KW-0574">Periplasm</keyword>
<keyword evidence="8 13" id="KW-0732">Signal</keyword>
<evidence type="ECO:0000313" key="15">
    <source>
        <dbReference type="EMBL" id="ARN75141.1"/>
    </source>
</evidence>
<gene>
    <name evidence="15" type="ORF">BST96_14060</name>
</gene>
<dbReference type="EMBL" id="CP019343">
    <property type="protein sequence ID" value="ARN75141.1"/>
    <property type="molecule type" value="Genomic_DNA"/>
</dbReference>
<dbReference type="InterPro" id="IPR036866">
    <property type="entry name" value="RibonucZ/Hydroxyglut_hydro"/>
</dbReference>
<protein>
    <recommendedName>
        <fullName evidence="6">beta-lactamase</fullName>
        <ecNumber evidence="6">3.5.2.6</ecNumber>
    </recommendedName>
</protein>
<evidence type="ECO:0000256" key="2">
    <source>
        <dbReference type="ARBA" id="ARBA00001947"/>
    </source>
</evidence>
<name>A0A1X9NDA9_9GAMM</name>
<evidence type="ECO:0000256" key="8">
    <source>
        <dbReference type="ARBA" id="ARBA00022729"/>
    </source>
</evidence>
<evidence type="ECO:0000256" key="3">
    <source>
        <dbReference type="ARBA" id="ARBA00004418"/>
    </source>
</evidence>
<comment type="cofactor">
    <cofactor evidence="2">
        <name>Zn(2+)</name>
        <dbReference type="ChEBI" id="CHEBI:29105"/>
    </cofactor>
</comment>
<proteinExistence type="inferred from homology"/>
<evidence type="ECO:0000256" key="6">
    <source>
        <dbReference type="ARBA" id="ARBA00012865"/>
    </source>
</evidence>
<dbReference type="PANTHER" id="PTHR42951">
    <property type="entry name" value="METALLO-BETA-LACTAMASE DOMAIN-CONTAINING"/>
    <property type="match status" value="1"/>
</dbReference>
<evidence type="ECO:0000256" key="13">
    <source>
        <dbReference type="SAM" id="SignalP"/>
    </source>
</evidence>
<dbReference type="Proteomes" id="UP000193450">
    <property type="component" value="Chromosome"/>
</dbReference>
<organism evidence="15 16">
    <name type="scientific">Oceanicoccus sagamiensis</name>
    <dbReference type="NCBI Taxonomy" id="716816"/>
    <lineage>
        <taxon>Bacteria</taxon>
        <taxon>Pseudomonadati</taxon>
        <taxon>Pseudomonadota</taxon>
        <taxon>Gammaproteobacteria</taxon>
        <taxon>Cellvibrionales</taxon>
        <taxon>Spongiibacteraceae</taxon>
        <taxon>Oceanicoccus</taxon>
    </lineage>
</organism>
<feature type="chain" id="PRO_5013208448" description="beta-lactamase" evidence="13">
    <location>
        <begin position="22"/>
        <end position="295"/>
    </location>
</feature>
<dbReference type="PROSITE" id="PS00743">
    <property type="entry name" value="BETA_LACTAMASE_B_1"/>
    <property type="match status" value="1"/>
</dbReference>
<keyword evidence="12" id="KW-0046">Antibiotic resistance</keyword>
<dbReference type="Pfam" id="PF00753">
    <property type="entry name" value="Lactamase_B"/>
    <property type="match status" value="1"/>
</dbReference>
<dbReference type="GO" id="GO:0042597">
    <property type="term" value="C:periplasmic space"/>
    <property type="evidence" value="ECO:0007669"/>
    <property type="project" value="UniProtKB-SubCell"/>
</dbReference>
<keyword evidence="10" id="KW-0378">Hydrolase</keyword>
<keyword evidence="7" id="KW-0479">Metal-binding</keyword>
<keyword evidence="11" id="KW-0862">Zinc</keyword>
<dbReference type="KEGG" id="osg:BST96_14060"/>
<evidence type="ECO:0000259" key="14">
    <source>
        <dbReference type="SMART" id="SM00849"/>
    </source>
</evidence>
<accession>A0A1X9NDA9</accession>
<dbReference type="PANTHER" id="PTHR42951:SF4">
    <property type="entry name" value="ACYL-COENZYME A THIOESTERASE MBLAC2"/>
    <property type="match status" value="1"/>
</dbReference>
<comment type="subunit">
    <text evidence="5">Monomer.</text>
</comment>
<feature type="domain" description="Metallo-beta-lactamase" evidence="14">
    <location>
        <begin position="40"/>
        <end position="222"/>
    </location>
</feature>
<dbReference type="STRING" id="716816.BST96_14060"/>
<dbReference type="GO" id="GO:0008800">
    <property type="term" value="F:beta-lactamase activity"/>
    <property type="evidence" value="ECO:0007669"/>
    <property type="project" value="UniProtKB-EC"/>
</dbReference>
<dbReference type="InterPro" id="IPR001279">
    <property type="entry name" value="Metallo-B-lactamas"/>
</dbReference>
<evidence type="ECO:0000256" key="1">
    <source>
        <dbReference type="ARBA" id="ARBA00001526"/>
    </source>
</evidence>
<reference evidence="15 16" key="1">
    <citation type="submission" date="2016-11" db="EMBL/GenBank/DDBJ databases">
        <title>Trade-off between light-utilization and light-protection in marine flavobacteria.</title>
        <authorList>
            <person name="Kumagai Y."/>
        </authorList>
    </citation>
    <scope>NUCLEOTIDE SEQUENCE [LARGE SCALE GENOMIC DNA]</scope>
    <source>
        <strain evidence="15 16">NBRC 107125</strain>
    </source>
</reference>
<dbReference type="SUPFAM" id="SSF56281">
    <property type="entry name" value="Metallo-hydrolase/oxidoreductase"/>
    <property type="match status" value="1"/>
</dbReference>
<keyword evidence="16" id="KW-1185">Reference proteome</keyword>
<evidence type="ECO:0000256" key="5">
    <source>
        <dbReference type="ARBA" id="ARBA00011245"/>
    </source>
</evidence>
<evidence type="ECO:0000256" key="10">
    <source>
        <dbReference type="ARBA" id="ARBA00022801"/>
    </source>
</evidence>
<dbReference type="SMART" id="SM00849">
    <property type="entry name" value="Lactamase_B"/>
    <property type="match status" value="1"/>
</dbReference>
<evidence type="ECO:0000256" key="9">
    <source>
        <dbReference type="ARBA" id="ARBA00022764"/>
    </source>
</evidence>
<evidence type="ECO:0000256" key="4">
    <source>
        <dbReference type="ARBA" id="ARBA00005250"/>
    </source>
</evidence>
<comment type="catalytic activity">
    <reaction evidence="1">
        <text>a beta-lactam + H2O = a substituted beta-amino acid</text>
        <dbReference type="Rhea" id="RHEA:20401"/>
        <dbReference type="ChEBI" id="CHEBI:15377"/>
        <dbReference type="ChEBI" id="CHEBI:35627"/>
        <dbReference type="ChEBI" id="CHEBI:140347"/>
        <dbReference type="EC" id="3.5.2.6"/>
    </reaction>
</comment>
<sequence length="295" mass="32062">MTLSTRALALLLVIISPLCFAQKLTSKQVSDGIYMIQGIGGNIAVSTGSQPFVIDDQLPFSSKKVIAKIQELTDQPIRFVLNTHFHADHTGGNPAMKELGALIVSHNNARTRMTKESISALFGKKNPPADPSAWPVVTFAEEMHFYINEQDIHIKHLQHAHTDGDVIIHFPKANVIHAGDVFLQGAYPIVDYHAGGSLAGVIAANEALIALANTQTKIIPGHGNLSTIDEVKAFKALCLTIQERVNKAIASGKELEQLLAEKPLDDLEAQWGSKFMPGKKAFKMIYTGEKALLAQ</sequence>
<dbReference type="GO" id="GO:0046677">
    <property type="term" value="P:response to antibiotic"/>
    <property type="evidence" value="ECO:0007669"/>
    <property type="project" value="UniProtKB-KW"/>
</dbReference>
<evidence type="ECO:0000313" key="16">
    <source>
        <dbReference type="Proteomes" id="UP000193450"/>
    </source>
</evidence>
<dbReference type="EC" id="3.5.2.6" evidence="6"/>
<dbReference type="CDD" id="cd16282">
    <property type="entry name" value="metallo-hydrolase-like_MBL-fold"/>
    <property type="match status" value="1"/>
</dbReference>
<evidence type="ECO:0000256" key="12">
    <source>
        <dbReference type="ARBA" id="ARBA00023251"/>
    </source>
</evidence>
<dbReference type="OrthoDB" id="9769598at2"/>
<dbReference type="AlphaFoldDB" id="A0A1X9NDA9"/>
<comment type="subcellular location">
    <subcellularLocation>
        <location evidence="3">Periplasm</location>
    </subcellularLocation>
</comment>
<comment type="similarity">
    <text evidence="4">Belongs to the metallo-beta-lactamase superfamily. Class-B beta-lactamase family.</text>
</comment>
<dbReference type="Gene3D" id="3.60.15.10">
    <property type="entry name" value="Ribonuclease Z/Hydroxyacylglutathione hydrolase-like"/>
    <property type="match status" value="1"/>
</dbReference>
<feature type="signal peptide" evidence="13">
    <location>
        <begin position="1"/>
        <end position="21"/>
    </location>
</feature>
<evidence type="ECO:0000256" key="7">
    <source>
        <dbReference type="ARBA" id="ARBA00022723"/>
    </source>
</evidence>
<dbReference type="InterPro" id="IPR050855">
    <property type="entry name" value="NDM-1-like"/>
</dbReference>
<dbReference type="RefSeq" id="WP_085759310.1">
    <property type="nucleotide sequence ID" value="NZ_CP019343.1"/>
</dbReference>
<dbReference type="InterPro" id="IPR001018">
    <property type="entry name" value="Beta-lactamase_class-B_CS"/>
</dbReference>
<dbReference type="GO" id="GO:0017001">
    <property type="term" value="P:antibiotic catabolic process"/>
    <property type="evidence" value="ECO:0007669"/>
    <property type="project" value="InterPro"/>
</dbReference>
<evidence type="ECO:0000256" key="11">
    <source>
        <dbReference type="ARBA" id="ARBA00022833"/>
    </source>
</evidence>